<dbReference type="PROSITE" id="PS51118">
    <property type="entry name" value="HTH_HXLR"/>
    <property type="match status" value="1"/>
</dbReference>
<organism evidence="5 6">
    <name type="scientific">Burkholderia cepacia GG4</name>
    <dbReference type="NCBI Taxonomy" id="1009846"/>
    <lineage>
        <taxon>Bacteria</taxon>
        <taxon>Pseudomonadati</taxon>
        <taxon>Pseudomonadota</taxon>
        <taxon>Betaproteobacteria</taxon>
        <taxon>Burkholderiales</taxon>
        <taxon>Burkholderiaceae</taxon>
        <taxon>Burkholderia</taxon>
        <taxon>Burkholderia cepacia complex</taxon>
    </lineage>
</organism>
<keyword evidence="3" id="KW-0804">Transcription</keyword>
<dbReference type="Proteomes" id="UP000032866">
    <property type="component" value="Chromosome 2"/>
</dbReference>
<dbReference type="EMBL" id="CP003775">
    <property type="protein sequence ID" value="AFQ51600.1"/>
    <property type="molecule type" value="Genomic_DNA"/>
</dbReference>
<evidence type="ECO:0000256" key="3">
    <source>
        <dbReference type="ARBA" id="ARBA00023163"/>
    </source>
</evidence>
<evidence type="ECO:0000313" key="5">
    <source>
        <dbReference type="EMBL" id="AFQ51600.1"/>
    </source>
</evidence>
<proteinExistence type="predicted"/>
<dbReference type="GO" id="GO:0003677">
    <property type="term" value="F:DNA binding"/>
    <property type="evidence" value="ECO:0007669"/>
    <property type="project" value="UniProtKB-KW"/>
</dbReference>
<gene>
    <name evidence="5" type="ORF">GEM_5215</name>
</gene>
<keyword evidence="1" id="KW-0805">Transcription regulation</keyword>
<dbReference type="PANTHER" id="PTHR33204">
    <property type="entry name" value="TRANSCRIPTIONAL REGULATOR, MARR FAMILY"/>
    <property type="match status" value="1"/>
</dbReference>
<dbReference type="Gene3D" id="1.10.10.10">
    <property type="entry name" value="Winged helix-like DNA-binding domain superfamily/Winged helix DNA-binding domain"/>
    <property type="match status" value="1"/>
</dbReference>
<evidence type="ECO:0000259" key="4">
    <source>
        <dbReference type="PROSITE" id="PS51118"/>
    </source>
</evidence>
<dbReference type="InterPro" id="IPR036390">
    <property type="entry name" value="WH_DNA-bd_sf"/>
</dbReference>
<dbReference type="KEGG" id="bct:GEM_5215"/>
<dbReference type="AlphaFoldDB" id="A0A9W3PCF3"/>
<dbReference type="Pfam" id="PF01638">
    <property type="entry name" value="HxlR"/>
    <property type="match status" value="1"/>
</dbReference>
<dbReference type="InterPro" id="IPR036388">
    <property type="entry name" value="WH-like_DNA-bd_sf"/>
</dbReference>
<keyword evidence="2" id="KW-0238">DNA-binding</keyword>
<dbReference type="SUPFAM" id="SSF46785">
    <property type="entry name" value="Winged helix' DNA-binding domain"/>
    <property type="match status" value="1"/>
</dbReference>
<reference evidence="5 6" key="1">
    <citation type="journal article" date="2012" name="J. Bacteriol.">
        <title>Complete Genome Sequence of Burkholderia sp. Strain GG4, a Betaproteobacterium That Reduces 3-Oxo-N-Acylhomoserine Lactones and Produces Different N-Acylhomoserine Lactones.</title>
        <authorList>
            <person name="Hong K.W."/>
            <person name="Koh C.L."/>
            <person name="Sam C.K."/>
            <person name="Yin W.F."/>
            <person name="Chan K.G."/>
        </authorList>
    </citation>
    <scope>NUCLEOTIDE SEQUENCE [LARGE SCALE GENOMIC DNA]</scope>
    <source>
        <strain evidence="5 6">GG4</strain>
    </source>
</reference>
<protein>
    <submittedName>
        <fullName evidence="5">Transcriptional regulator</fullName>
    </submittedName>
</protein>
<evidence type="ECO:0000256" key="1">
    <source>
        <dbReference type="ARBA" id="ARBA00023015"/>
    </source>
</evidence>
<name>A0A9W3PCF3_BURCE</name>
<dbReference type="RefSeq" id="WP_014900355.1">
    <property type="nucleotide sequence ID" value="NC_018514.1"/>
</dbReference>
<dbReference type="InterPro" id="IPR002577">
    <property type="entry name" value="HTH_HxlR"/>
</dbReference>
<feature type="domain" description="HTH hxlR-type" evidence="4">
    <location>
        <begin position="9"/>
        <end position="105"/>
    </location>
</feature>
<accession>A0A9W3PCF3</accession>
<evidence type="ECO:0000313" key="6">
    <source>
        <dbReference type="Proteomes" id="UP000032866"/>
    </source>
</evidence>
<sequence length="105" mass="11886">MPENTPTICAAEVILRMLRGRWAPSLLMVIADQGPIHFLAIFRALPGISRKVLTDQLRFLVRAGVIARSTSETQPQVIYALTERGRELKRAVDQFNELAIRWDSL</sequence>
<evidence type="ECO:0000256" key="2">
    <source>
        <dbReference type="ARBA" id="ARBA00023125"/>
    </source>
</evidence>